<protein>
    <submittedName>
        <fullName evidence="1">Uncharacterized protein</fullName>
    </submittedName>
</protein>
<dbReference type="Proteomes" id="UP000032142">
    <property type="component" value="Unassembled WGS sequence"/>
</dbReference>
<name>A0A0B0N4E0_GOSAR</name>
<accession>A0A0B0N4E0</accession>
<dbReference type="EMBL" id="JRRC01479711">
    <property type="protein sequence ID" value="KHG07680.1"/>
    <property type="molecule type" value="Genomic_DNA"/>
</dbReference>
<comment type="caution">
    <text evidence="1">The sequence shown here is derived from an EMBL/GenBank/DDBJ whole genome shotgun (WGS) entry which is preliminary data.</text>
</comment>
<proteinExistence type="predicted"/>
<reference evidence="2" key="1">
    <citation type="submission" date="2014-09" db="EMBL/GenBank/DDBJ databases">
        <authorList>
            <person name="Mudge J."/>
            <person name="Ramaraj T."/>
            <person name="Lindquist I.E."/>
            <person name="Bharti A.K."/>
            <person name="Sundararajan A."/>
            <person name="Cameron C.T."/>
            <person name="Woodward J.E."/>
            <person name="May G.D."/>
            <person name="Brubaker C."/>
            <person name="Broadhvest J."/>
            <person name="Wilkins T.A."/>
        </authorList>
    </citation>
    <scope>NUCLEOTIDE SEQUENCE</scope>
    <source>
        <strain evidence="2">cv. AKA8401</strain>
    </source>
</reference>
<evidence type="ECO:0000313" key="1">
    <source>
        <dbReference type="EMBL" id="KHG07680.1"/>
    </source>
</evidence>
<evidence type="ECO:0000313" key="2">
    <source>
        <dbReference type="Proteomes" id="UP000032142"/>
    </source>
</evidence>
<gene>
    <name evidence="1" type="ORF">F383_34135</name>
</gene>
<sequence length="13" mass="1616">MIELRRPKALYEP</sequence>
<keyword evidence="2" id="KW-1185">Reference proteome</keyword>
<organism evidence="1 2">
    <name type="scientific">Gossypium arboreum</name>
    <name type="common">Tree cotton</name>
    <name type="synonym">Gossypium nanking</name>
    <dbReference type="NCBI Taxonomy" id="29729"/>
    <lineage>
        <taxon>Eukaryota</taxon>
        <taxon>Viridiplantae</taxon>
        <taxon>Streptophyta</taxon>
        <taxon>Embryophyta</taxon>
        <taxon>Tracheophyta</taxon>
        <taxon>Spermatophyta</taxon>
        <taxon>Magnoliopsida</taxon>
        <taxon>eudicotyledons</taxon>
        <taxon>Gunneridae</taxon>
        <taxon>Pentapetalae</taxon>
        <taxon>rosids</taxon>
        <taxon>malvids</taxon>
        <taxon>Malvales</taxon>
        <taxon>Malvaceae</taxon>
        <taxon>Malvoideae</taxon>
        <taxon>Gossypium</taxon>
    </lineage>
</organism>